<keyword evidence="3" id="KW-0547">Nucleotide-binding</keyword>
<dbReference type="GO" id="GO:0005524">
    <property type="term" value="F:ATP binding"/>
    <property type="evidence" value="ECO:0007669"/>
    <property type="project" value="UniProtKB-KW"/>
</dbReference>
<feature type="domain" description="Glutamate-ammonia ligase adenylyltransferase repeated" evidence="7">
    <location>
        <begin position="46"/>
        <end position="283"/>
    </location>
</feature>
<dbReference type="InterPro" id="IPR005190">
    <property type="entry name" value="GlnE_rpt_dom"/>
</dbReference>
<keyword evidence="6" id="KW-0511">Multifunctional enzyme</keyword>
<sequence>MHSVPDELLSLVPHSLYPVVENYWSDWLASCQAKNISHDSGLPLPQLGKVWACSDFVARNCIRYPEIIFKLNIEGFSSARSFESYQKLVEHVVNNASNEEQLMSSLRILRQQEMMRIAWRDLNSLAGTELILFELSDFSQAVVTVALQHLEQERAEIFGMPLDENGETQSLLVFAMGKMGGRELNFSSDIDLIFTFSKDGETTGRRKTSFYEFYLGVIHKLVKILDEVTADGFVYRVDVRLRPFGDSGPMAMSFAGMEQYYQSQGRDWERYAMIKAKLIGGCDSDRQYLYSMLKPFIYRRYLDFNMLESIREMKAMIDAQMKRKRMVNNIKLGPGGIREIEFIGQTLQLIRAGREPELRERSIVKVLNLLADKNYLQHSEVKKLIQAYWFLRKLENRLQMLNDQQTHTLPVVEASQTRLCLAMEMKNWNVLLDVLVHHQNNVDGVFQSLVAPEIENKKIEVSPFALFWERIEVSEDARESAREAFLDYLHELDYKDGDGVVNHFFQLRDAPQFKRLNGESQRKMTRLIDSLISKIADYPKQMILLDRVSRILKALAGRKVYISLLSEYPILQLQMLTLCAASEWFTERLEKHPILLDSLFGTAEAFRKQYDIHHLLSLELSRIEPLPDGAGNDLEQQMDRLRQFKRQLVFTIAMLDVFYEEPVESVSDRLTDLANVLLEKILILSWQVMVEKYGEPTCKINGELFKPSMSIVAYGKMGGNELGYGSDLDIIFLHNSQGDKQVTIGEKSIDNQRFFARVAQYVIHFLNTQTYSGVLYEVDTRLRPDGQAGLMVSSISAFEAYQHGKAWTWEHQALIRARFVTDNLPGNDLLEQEFGRIRDSVLSQNREAAPLLKDVVAMREKMRDHLANKSSEFDVKQDRGGLVDIEFMTQAGVLIHAEKQGECILQHTATLELIKELTRVGWYSAEESDLVAGAYRYFRRLKNWQNLECEVDVTEVPMHRDNVTTVWKRLMPAAVEEIGKN</sequence>
<evidence type="ECO:0000256" key="3">
    <source>
        <dbReference type="ARBA" id="ARBA00022741"/>
    </source>
</evidence>
<dbReference type="FunFam" id="3.30.460.10:FF:000009">
    <property type="entry name" value="Bifunctional glutamine synthetase adenylyltransferase/adenylyl-removing enzyme"/>
    <property type="match status" value="1"/>
</dbReference>
<gene>
    <name evidence="9" type="ORF">MNBD_GAMMA05-995</name>
</gene>
<dbReference type="GO" id="GO:0005829">
    <property type="term" value="C:cytosol"/>
    <property type="evidence" value="ECO:0007669"/>
    <property type="project" value="TreeGrafter"/>
</dbReference>
<name>A0A3B0WFB6_9ZZZZ</name>
<protein>
    <submittedName>
        <fullName evidence="9">Glutamate-ammonia-ligase adenylyltransferase</fullName>
        <ecNumber evidence="9">2.7.7.42</ecNumber>
    </submittedName>
</protein>
<dbReference type="EC" id="2.7.7.42" evidence="9"/>
<dbReference type="InterPro" id="IPR013546">
    <property type="entry name" value="PII_UdlTrfase/GS_AdlTrfase"/>
</dbReference>
<feature type="domain" description="Glutamate-ammonia ligase adenylyltransferase repeated" evidence="7">
    <location>
        <begin position="574"/>
        <end position="822"/>
    </location>
</feature>
<dbReference type="GO" id="GO:0000820">
    <property type="term" value="P:regulation of glutamine family amino acid metabolic process"/>
    <property type="evidence" value="ECO:0007669"/>
    <property type="project" value="TreeGrafter"/>
</dbReference>
<dbReference type="FunFam" id="1.20.120.330:FF:000005">
    <property type="entry name" value="Bifunctional glutamine synthetase adenylyltransferase/adenylyl-removing enzyme"/>
    <property type="match status" value="1"/>
</dbReference>
<dbReference type="GO" id="GO:0016874">
    <property type="term" value="F:ligase activity"/>
    <property type="evidence" value="ECO:0007669"/>
    <property type="project" value="UniProtKB-KW"/>
</dbReference>
<dbReference type="EMBL" id="UOFE01000013">
    <property type="protein sequence ID" value="VAW51130.1"/>
    <property type="molecule type" value="Genomic_DNA"/>
</dbReference>
<evidence type="ECO:0000313" key="9">
    <source>
        <dbReference type="EMBL" id="VAW51130.1"/>
    </source>
</evidence>
<dbReference type="Gene3D" id="1.10.4050.10">
    <property type="entry name" value="Glutamine synthase adenylyltransferase GlnE"/>
    <property type="match status" value="1"/>
</dbReference>
<dbReference type="PANTHER" id="PTHR30621:SF0">
    <property type="entry name" value="BIFUNCTIONAL GLUTAMINE SYNTHETASE ADENYLYLTRANSFERASE_ADENYLYL-REMOVING ENZYME"/>
    <property type="match status" value="1"/>
</dbReference>
<dbReference type="Gene3D" id="3.30.460.10">
    <property type="entry name" value="Beta Polymerase, domain 2"/>
    <property type="match status" value="2"/>
</dbReference>
<dbReference type="CDD" id="cd05401">
    <property type="entry name" value="NT_GlnE_GlnD_like"/>
    <property type="match status" value="2"/>
</dbReference>
<dbReference type="HAMAP" id="MF_00802">
    <property type="entry name" value="GlnE"/>
    <property type="match status" value="1"/>
</dbReference>
<keyword evidence="2 9" id="KW-0548">Nucleotidyltransferase</keyword>
<evidence type="ECO:0000256" key="1">
    <source>
        <dbReference type="ARBA" id="ARBA00022679"/>
    </source>
</evidence>
<dbReference type="Gene3D" id="1.20.120.1510">
    <property type="match status" value="1"/>
</dbReference>
<evidence type="ECO:0000259" key="8">
    <source>
        <dbReference type="Pfam" id="PF08335"/>
    </source>
</evidence>
<dbReference type="AlphaFoldDB" id="A0A3B0WFB6"/>
<proteinExistence type="inferred from homology"/>
<evidence type="ECO:0000256" key="4">
    <source>
        <dbReference type="ARBA" id="ARBA00022840"/>
    </source>
</evidence>
<dbReference type="InterPro" id="IPR023057">
    <property type="entry name" value="GlnE"/>
</dbReference>
<organism evidence="9">
    <name type="scientific">hydrothermal vent metagenome</name>
    <dbReference type="NCBI Taxonomy" id="652676"/>
    <lineage>
        <taxon>unclassified sequences</taxon>
        <taxon>metagenomes</taxon>
        <taxon>ecological metagenomes</taxon>
    </lineage>
</organism>
<keyword evidence="5" id="KW-0460">Magnesium</keyword>
<dbReference type="InterPro" id="IPR043519">
    <property type="entry name" value="NT_sf"/>
</dbReference>
<dbReference type="SUPFAM" id="SSF81593">
    <property type="entry name" value="Nucleotidyltransferase substrate binding subunit/domain"/>
    <property type="match status" value="2"/>
</dbReference>
<keyword evidence="9" id="KW-0436">Ligase</keyword>
<feature type="domain" description="PII-uridylyltransferase/Glutamine-synthetase adenylyltransferase" evidence="8">
    <location>
        <begin position="863"/>
        <end position="943"/>
    </location>
</feature>
<dbReference type="Pfam" id="PF08335">
    <property type="entry name" value="GlnD_UR_UTase"/>
    <property type="match status" value="2"/>
</dbReference>
<keyword evidence="4" id="KW-0067">ATP-binding</keyword>
<dbReference type="NCBIfam" id="NF008292">
    <property type="entry name" value="PRK11072.1"/>
    <property type="match status" value="1"/>
</dbReference>
<evidence type="ECO:0000256" key="5">
    <source>
        <dbReference type="ARBA" id="ARBA00022842"/>
    </source>
</evidence>
<feature type="domain" description="PII-uridylyltransferase/Glutamine-synthetase adenylyltransferase" evidence="8">
    <location>
        <begin position="311"/>
        <end position="449"/>
    </location>
</feature>
<dbReference type="PANTHER" id="PTHR30621">
    <property type="entry name" value="GLUTAMINE SYNTHETASE ADENYLYLTRANSFERASE"/>
    <property type="match status" value="1"/>
</dbReference>
<dbReference type="SUPFAM" id="SSF81301">
    <property type="entry name" value="Nucleotidyltransferase"/>
    <property type="match status" value="2"/>
</dbReference>
<reference evidence="9" key="1">
    <citation type="submission" date="2018-06" db="EMBL/GenBank/DDBJ databases">
        <authorList>
            <person name="Zhirakovskaya E."/>
        </authorList>
    </citation>
    <scope>NUCLEOTIDE SEQUENCE</scope>
</reference>
<dbReference type="Pfam" id="PF03710">
    <property type="entry name" value="GlnE"/>
    <property type="match status" value="2"/>
</dbReference>
<evidence type="ECO:0000256" key="2">
    <source>
        <dbReference type="ARBA" id="ARBA00022695"/>
    </source>
</evidence>
<evidence type="ECO:0000256" key="6">
    <source>
        <dbReference type="ARBA" id="ARBA00023268"/>
    </source>
</evidence>
<accession>A0A3B0WFB6</accession>
<keyword evidence="1 9" id="KW-0808">Transferase</keyword>
<dbReference type="GO" id="GO:0008882">
    <property type="term" value="F:[glutamate-ammonia-ligase] adenylyltransferase activity"/>
    <property type="evidence" value="ECO:0007669"/>
    <property type="project" value="UniProtKB-EC"/>
</dbReference>
<evidence type="ECO:0000259" key="7">
    <source>
        <dbReference type="Pfam" id="PF03710"/>
    </source>
</evidence>
<dbReference type="Gene3D" id="1.20.120.330">
    <property type="entry name" value="Nucleotidyltransferases domain 2"/>
    <property type="match status" value="2"/>
</dbReference>